<gene>
    <name evidence="1" type="ORF">R9X50_00557100</name>
</gene>
<evidence type="ECO:0000313" key="1">
    <source>
        <dbReference type="EMBL" id="WPH02704.1"/>
    </source>
</evidence>
<dbReference type="Proteomes" id="UP001303373">
    <property type="component" value="Chromosome 8"/>
</dbReference>
<accession>A0AAQ3M6S6</accession>
<dbReference type="EMBL" id="CP138587">
    <property type="protein sequence ID" value="WPH02704.1"/>
    <property type="molecule type" value="Genomic_DNA"/>
</dbReference>
<organism evidence="1 2">
    <name type="scientific">Acrodontium crateriforme</name>
    <dbReference type="NCBI Taxonomy" id="150365"/>
    <lineage>
        <taxon>Eukaryota</taxon>
        <taxon>Fungi</taxon>
        <taxon>Dikarya</taxon>
        <taxon>Ascomycota</taxon>
        <taxon>Pezizomycotina</taxon>
        <taxon>Dothideomycetes</taxon>
        <taxon>Dothideomycetidae</taxon>
        <taxon>Mycosphaerellales</taxon>
        <taxon>Teratosphaeriaceae</taxon>
        <taxon>Acrodontium</taxon>
    </lineage>
</organism>
<keyword evidence="2" id="KW-1185">Reference proteome</keyword>
<name>A0AAQ3M6S6_9PEZI</name>
<dbReference type="AlphaFoldDB" id="A0AAQ3M6S6"/>
<evidence type="ECO:0000313" key="2">
    <source>
        <dbReference type="Proteomes" id="UP001303373"/>
    </source>
</evidence>
<proteinExistence type="predicted"/>
<sequence>MSTINTNLLGIRRKQTSDSESGWSDFAETERQLRRLGKSDDVIELLRHTPQALAMIAGNSTRQVEWRDESRTVKDLAKQSDANVREWFTALSYGNPPSCQLDANQITITFGGEEECNLVVNCATGEVYPHSMSDIQDDFFGKYMAGDHTKLPPPRDAAILFEEWRQQWLDLVWIFALTQDPTVLIEGYGDDEEFQAAKNVYIDCGWPKEFRREECIEKLGELDF</sequence>
<reference evidence="1 2" key="1">
    <citation type="submission" date="2023-11" db="EMBL/GenBank/DDBJ databases">
        <title>An acidophilic fungus is an integral part of prey digestion in a carnivorous sundew plant.</title>
        <authorList>
            <person name="Tsai I.J."/>
        </authorList>
    </citation>
    <scope>NUCLEOTIDE SEQUENCE [LARGE SCALE GENOMIC DNA]</scope>
    <source>
        <strain evidence="1">169a</strain>
    </source>
</reference>
<protein>
    <submittedName>
        <fullName evidence="1">Uncharacterized protein</fullName>
    </submittedName>
</protein>